<comment type="catalytic activity">
    <reaction evidence="12">
        <text>K(+)(in) = K(+)(out)</text>
        <dbReference type="Rhea" id="RHEA:29463"/>
        <dbReference type="ChEBI" id="CHEBI:29103"/>
    </reaction>
</comment>
<keyword evidence="4" id="KW-0633">Potassium transport</keyword>
<feature type="region of interest" description="Disordered" evidence="13">
    <location>
        <begin position="209"/>
        <end position="247"/>
    </location>
</feature>
<feature type="transmembrane region" description="Helical" evidence="14">
    <location>
        <begin position="117"/>
        <end position="141"/>
    </location>
</feature>
<keyword evidence="3" id="KW-0813">Transport</keyword>
<dbReference type="OrthoDB" id="7626281at2"/>
<evidence type="ECO:0000256" key="5">
    <source>
        <dbReference type="ARBA" id="ARBA00022692"/>
    </source>
</evidence>
<organism evidence="15 16">
    <name type="scientific">Rubripirellula tenax</name>
    <dbReference type="NCBI Taxonomy" id="2528015"/>
    <lineage>
        <taxon>Bacteria</taxon>
        <taxon>Pseudomonadati</taxon>
        <taxon>Planctomycetota</taxon>
        <taxon>Planctomycetia</taxon>
        <taxon>Pirellulales</taxon>
        <taxon>Pirellulaceae</taxon>
        <taxon>Rubripirellula</taxon>
    </lineage>
</organism>
<dbReference type="PANTHER" id="PTHR31462">
    <property type="entry name" value="ENDOSOMAL/LYSOSOMAL POTASSIUM CHANNEL TMEM175"/>
    <property type="match status" value="1"/>
</dbReference>
<comment type="caution">
    <text evidence="15">The sequence shown here is derived from an EMBL/GenBank/DDBJ whole genome shotgun (WGS) entry which is preliminary data.</text>
</comment>
<dbReference type="GO" id="GO:0016020">
    <property type="term" value="C:membrane"/>
    <property type="evidence" value="ECO:0007669"/>
    <property type="project" value="UniProtKB-SubCell"/>
</dbReference>
<evidence type="ECO:0000256" key="6">
    <source>
        <dbReference type="ARBA" id="ARBA00022826"/>
    </source>
</evidence>
<feature type="transmembrane region" description="Helical" evidence="14">
    <location>
        <begin position="161"/>
        <end position="177"/>
    </location>
</feature>
<dbReference type="AlphaFoldDB" id="A0A5C6FJD3"/>
<comment type="subcellular location">
    <subcellularLocation>
        <location evidence="1">Membrane</location>
        <topology evidence="1">Multi-pass membrane protein</topology>
    </subcellularLocation>
</comment>
<dbReference type="GO" id="GO:0015252">
    <property type="term" value="F:proton channel activity"/>
    <property type="evidence" value="ECO:0007669"/>
    <property type="project" value="InterPro"/>
</dbReference>
<keyword evidence="7" id="KW-0630">Potassium</keyword>
<evidence type="ECO:0000256" key="12">
    <source>
        <dbReference type="ARBA" id="ARBA00034430"/>
    </source>
</evidence>
<keyword evidence="16" id="KW-1185">Reference proteome</keyword>
<keyword evidence="5 14" id="KW-0812">Transmembrane</keyword>
<dbReference type="EMBL" id="SJPW01000001">
    <property type="protein sequence ID" value="TWU59824.1"/>
    <property type="molecule type" value="Genomic_DNA"/>
</dbReference>
<feature type="transmembrane region" description="Helical" evidence="14">
    <location>
        <begin position="84"/>
        <end position="105"/>
    </location>
</feature>
<keyword evidence="8 14" id="KW-1133">Transmembrane helix</keyword>
<evidence type="ECO:0000256" key="14">
    <source>
        <dbReference type="SAM" id="Phobius"/>
    </source>
</evidence>
<accession>A0A5C6FJD3</accession>
<evidence type="ECO:0000313" key="15">
    <source>
        <dbReference type="EMBL" id="TWU59824.1"/>
    </source>
</evidence>
<keyword evidence="11" id="KW-0407">Ion channel</keyword>
<evidence type="ECO:0000256" key="10">
    <source>
        <dbReference type="ARBA" id="ARBA00023136"/>
    </source>
</evidence>
<name>A0A5C6FJD3_9BACT</name>
<evidence type="ECO:0000256" key="8">
    <source>
        <dbReference type="ARBA" id="ARBA00022989"/>
    </source>
</evidence>
<keyword evidence="6" id="KW-0631">Potassium channel</keyword>
<feature type="transmembrane region" description="Helical" evidence="14">
    <location>
        <begin position="12"/>
        <end position="34"/>
    </location>
</feature>
<evidence type="ECO:0000256" key="7">
    <source>
        <dbReference type="ARBA" id="ARBA00022958"/>
    </source>
</evidence>
<keyword evidence="9" id="KW-0406">Ion transport</keyword>
<evidence type="ECO:0000256" key="11">
    <source>
        <dbReference type="ARBA" id="ARBA00023303"/>
    </source>
</evidence>
<dbReference type="RefSeq" id="WP_146453392.1">
    <property type="nucleotide sequence ID" value="NZ_SJPW01000001.1"/>
</dbReference>
<feature type="transmembrane region" description="Helical" evidence="14">
    <location>
        <begin position="54"/>
        <end position="72"/>
    </location>
</feature>
<evidence type="ECO:0000256" key="2">
    <source>
        <dbReference type="ARBA" id="ARBA00006920"/>
    </source>
</evidence>
<reference evidence="15 16" key="1">
    <citation type="submission" date="2019-02" db="EMBL/GenBank/DDBJ databases">
        <title>Deep-cultivation of Planctomycetes and their phenomic and genomic characterization uncovers novel biology.</title>
        <authorList>
            <person name="Wiegand S."/>
            <person name="Jogler M."/>
            <person name="Boedeker C."/>
            <person name="Pinto D."/>
            <person name="Vollmers J."/>
            <person name="Rivas-Marin E."/>
            <person name="Kohn T."/>
            <person name="Peeters S.H."/>
            <person name="Heuer A."/>
            <person name="Rast P."/>
            <person name="Oberbeckmann S."/>
            <person name="Bunk B."/>
            <person name="Jeske O."/>
            <person name="Meyerdierks A."/>
            <person name="Storesund J.E."/>
            <person name="Kallscheuer N."/>
            <person name="Luecker S."/>
            <person name="Lage O.M."/>
            <person name="Pohl T."/>
            <person name="Merkel B.J."/>
            <person name="Hornburger P."/>
            <person name="Mueller R.-W."/>
            <person name="Bruemmer F."/>
            <person name="Labrenz M."/>
            <person name="Spormann A.M."/>
            <person name="Op Den Camp H."/>
            <person name="Overmann J."/>
            <person name="Amann R."/>
            <person name="Jetten M.S.M."/>
            <person name="Mascher T."/>
            <person name="Medema M.H."/>
            <person name="Devos D.P."/>
            <person name="Kaster A.-K."/>
            <person name="Ovreas L."/>
            <person name="Rohde M."/>
            <person name="Galperin M.Y."/>
            <person name="Jogler C."/>
        </authorList>
    </citation>
    <scope>NUCLEOTIDE SEQUENCE [LARGE SCALE GENOMIC DNA]</scope>
    <source>
        <strain evidence="15 16">Poly51</strain>
    </source>
</reference>
<feature type="compositionally biased region" description="Basic and acidic residues" evidence="13">
    <location>
        <begin position="211"/>
        <end position="230"/>
    </location>
</feature>
<evidence type="ECO:0000313" key="16">
    <source>
        <dbReference type="Proteomes" id="UP000318288"/>
    </source>
</evidence>
<gene>
    <name evidence="15" type="ORF">Poly51_00970</name>
</gene>
<dbReference type="InterPro" id="IPR010617">
    <property type="entry name" value="TMEM175-like"/>
</dbReference>
<evidence type="ECO:0008006" key="17">
    <source>
        <dbReference type="Google" id="ProtNLM"/>
    </source>
</evidence>
<protein>
    <recommendedName>
        <fullName evidence="17">DUF1211 domain-containing protein</fullName>
    </recommendedName>
</protein>
<dbReference type="Pfam" id="PF06736">
    <property type="entry name" value="TMEM175"/>
    <property type="match status" value="1"/>
</dbReference>
<evidence type="ECO:0000256" key="4">
    <source>
        <dbReference type="ARBA" id="ARBA00022538"/>
    </source>
</evidence>
<comment type="similarity">
    <text evidence="2">Belongs to the TMEM175 family.</text>
</comment>
<evidence type="ECO:0000256" key="3">
    <source>
        <dbReference type="ARBA" id="ARBA00022448"/>
    </source>
</evidence>
<keyword evidence="10 14" id="KW-0472">Membrane</keyword>
<dbReference type="Proteomes" id="UP000318288">
    <property type="component" value="Unassembled WGS sequence"/>
</dbReference>
<evidence type="ECO:0000256" key="9">
    <source>
        <dbReference type="ARBA" id="ARBA00023065"/>
    </source>
</evidence>
<evidence type="ECO:0000256" key="13">
    <source>
        <dbReference type="SAM" id="MobiDB-lite"/>
    </source>
</evidence>
<proteinExistence type="inferred from homology"/>
<evidence type="ECO:0000256" key="1">
    <source>
        <dbReference type="ARBA" id="ARBA00004141"/>
    </source>
</evidence>
<dbReference type="GO" id="GO:0005267">
    <property type="term" value="F:potassium channel activity"/>
    <property type="evidence" value="ECO:0007669"/>
    <property type="project" value="UniProtKB-KW"/>
</dbReference>
<dbReference type="PANTHER" id="PTHR31462:SF5">
    <property type="entry name" value="ENDOSOMAL_LYSOSOMAL PROTON CHANNEL TMEM175"/>
    <property type="match status" value="1"/>
</dbReference>
<sequence>MHTRLIHKDRLSALSDGVIAVMITLMFLGFEGTYQQIRIAKSSAEIWSLIGQQIPQFLAYCLSFLVIGGYWLKQHLIFLYIGHVDRVFIGLNFLFLMCISIVPIATDWLVESAHHEFNAIFVFYSLCYTACSLALAASWAWATTGNRLSVPHLMPETVRSVYVQIAVSVGACLLGVAVSYIDIWLGMVVLTGSSIAMLCPLESDGHWQQQSKEEVSEISRPKKAMHEPYRELSTAPGMAQPGKTLAT</sequence>